<dbReference type="InterPro" id="IPR017853">
    <property type="entry name" value="GH"/>
</dbReference>
<evidence type="ECO:0000313" key="2">
    <source>
        <dbReference type="EMBL" id="SPE24125.1"/>
    </source>
</evidence>
<accession>A0A2N9LM05</accession>
<feature type="signal peptide" evidence="1">
    <location>
        <begin position="1"/>
        <end position="18"/>
    </location>
</feature>
<evidence type="ECO:0000256" key="1">
    <source>
        <dbReference type="SAM" id="SignalP"/>
    </source>
</evidence>
<dbReference type="InterPro" id="IPR013780">
    <property type="entry name" value="Glyco_hydro_b"/>
</dbReference>
<protein>
    <submittedName>
        <fullName evidence="2">Uncharacterized protein</fullName>
    </submittedName>
</protein>
<dbReference type="Gene3D" id="3.20.20.80">
    <property type="entry name" value="Glycosidases"/>
    <property type="match status" value="1"/>
</dbReference>
<keyword evidence="1" id="KW-0732">Signal</keyword>
<dbReference type="AlphaFoldDB" id="A0A2N9LM05"/>
<dbReference type="Proteomes" id="UP000239735">
    <property type="component" value="Unassembled WGS sequence"/>
</dbReference>
<organism evidence="2 3">
    <name type="scientific">Candidatus Sulfuritelmatomonas gaucii</name>
    <dbReference type="NCBI Taxonomy" id="2043161"/>
    <lineage>
        <taxon>Bacteria</taxon>
        <taxon>Pseudomonadati</taxon>
        <taxon>Acidobacteriota</taxon>
        <taxon>Terriglobia</taxon>
        <taxon>Terriglobales</taxon>
        <taxon>Acidobacteriaceae</taxon>
        <taxon>Candidatus Sulfuritelmatomonas</taxon>
    </lineage>
</organism>
<name>A0A2N9LM05_9BACT</name>
<dbReference type="OrthoDB" id="104086at2"/>
<reference evidence="3" key="1">
    <citation type="submission" date="2018-02" db="EMBL/GenBank/DDBJ databases">
        <authorList>
            <person name="Hausmann B."/>
        </authorList>
    </citation>
    <scope>NUCLEOTIDE SEQUENCE [LARGE SCALE GENOMIC DNA]</scope>
    <source>
        <strain evidence="3">Peat soil MAG SbA5</strain>
    </source>
</reference>
<sequence length="631" mass="70144">MRRIGFFASFLFSASLFAQQAIQLPPPPTPAAPAADTFRFVSDGPAALGWSRGDEIARKYFHENLPALFARTLTLNGDIPPRATLRWIFTGPRAGFTVELTSSKLRIVERYYDSMAFYSGQGNFPEKTTISDERQFTGEARELTVIADSHLAVRVLLNGRQILESPLLFDVTRHQLMLAASRTAHDVVEGTLLKPDLKHSNIVINPAEVHQTMLGFGGSPSIAAYAELSDEGKREYWQTLKRYNLLLFREYPMGEALKPDLSNLDDLADATPHYYGDNFPNSEVSSFDYSKHILALGGSVIYELWALPSWATVPNNGPNSTDTWSKPIKRVANPNEYARIVVTYCKKAQAATGAAPAIVGIENEVDQPPEVFDAMAIALRRELNKAGFTQTKIHMADASYMFLGIDRARAWQKDPAAWQAIDYSATHEYDFQEFIANPDLYDARMKAMHDAAGGKPFLATEICVNDPHYQEPSYRIAFAVAQLYHKNLTELDAVALMYCWTLLDVEQPNFAGSRSLLAPDRTRGWIPVPTSYELRVLGAWSRHILKGMKRINAESGDPDLLATAFADGQNETLIVVNRSDTAREIKVQGAAHPWAEMERTGIEEVNEVSGVPSEIVVQPGEIVVLSTIKAE</sequence>
<evidence type="ECO:0000313" key="3">
    <source>
        <dbReference type="Proteomes" id="UP000239735"/>
    </source>
</evidence>
<proteinExistence type="predicted"/>
<dbReference type="SUPFAM" id="SSF51445">
    <property type="entry name" value="(Trans)glycosidases"/>
    <property type="match status" value="1"/>
</dbReference>
<gene>
    <name evidence="2" type="ORF">SBA5_430004</name>
</gene>
<dbReference type="EMBL" id="OKRB01000101">
    <property type="protein sequence ID" value="SPE24125.1"/>
    <property type="molecule type" value="Genomic_DNA"/>
</dbReference>
<feature type="chain" id="PRO_5014828610" evidence="1">
    <location>
        <begin position="19"/>
        <end position="631"/>
    </location>
</feature>
<dbReference type="Gene3D" id="2.60.40.1180">
    <property type="entry name" value="Golgi alpha-mannosidase II"/>
    <property type="match status" value="1"/>
</dbReference>